<gene>
    <name evidence="3" type="ORF">PREVCOP_05343</name>
</gene>
<proteinExistence type="predicted"/>
<evidence type="ECO:0000259" key="1">
    <source>
        <dbReference type="Pfam" id="PF13173"/>
    </source>
</evidence>
<dbReference type="InterPro" id="IPR041682">
    <property type="entry name" value="AAA_14"/>
</dbReference>
<dbReference type="STRING" id="537011.PREVCOP_05343"/>
<dbReference type="EMBL" id="ACBX02000016">
    <property type="protein sequence ID" value="EFB35209.1"/>
    <property type="molecule type" value="Genomic_DNA"/>
</dbReference>
<dbReference type="PANTHER" id="PTHR33295:SF8">
    <property type="entry name" value="AAA+ ATPASE DOMAIN-CONTAINING PROTEIN"/>
    <property type="match status" value="1"/>
</dbReference>
<dbReference type="Proteomes" id="UP000004477">
    <property type="component" value="Unassembled WGS sequence"/>
</dbReference>
<protein>
    <recommendedName>
        <fullName evidence="5">ATP-binding protein</fullName>
    </recommendedName>
</protein>
<feature type="domain" description="AAA" evidence="1">
    <location>
        <begin position="49"/>
        <end position="176"/>
    </location>
</feature>
<evidence type="ECO:0008006" key="5">
    <source>
        <dbReference type="Google" id="ProtNLM"/>
    </source>
</evidence>
<evidence type="ECO:0000313" key="4">
    <source>
        <dbReference type="Proteomes" id="UP000004477"/>
    </source>
</evidence>
<dbReference type="InterPro" id="IPR025420">
    <property type="entry name" value="DUF4143"/>
</dbReference>
<feature type="domain" description="DUF4143" evidence="2">
    <location>
        <begin position="233"/>
        <end position="374"/>
    </location>
</feature>
<dbReference type="PANTHER" id="PTHR33295">
    <property type="entry name" value="ATPASE"/>
    <property type="match status" value="1"/>
</dbReference>
<dbReference type="Pfam" id="PF13635">
    <property type="entry name" value="DUF4143"/>
    <property type="match status" value="1"/>
</dbReference>
<evidence type="ECO:0000313" key="3">
    <source>
        <dbReference type="EMBL" id="EFB35209.1"/>
    </source>
</evidence>
<sequence length="432" mass="50388">MCIFAPDSVKRKGIMTKDLIKLLIIEYQAYVTQVELVHRDVELMDRLNYVFVGLRHAGKSYLMYQRIAQLLEQGHKQEEILYFNFEDDRIDSLDVTDLDLIKTCYEEMYDCRPIFFLDEVQLVDRWEKFARRLADQKYQVYITGSNAKMLSSEIATTLGGRYMIHEVYPYSFAEYLKASGIDVKAKNALYAYAKDIVRLSNIYFQHGGLPETVGMKEPRSWMSNLFSKIFFGDLVARYKIRNDYALRVMIRKMAESVKQPLSYSRIASIVSSTGKKLSTDATIDYVGYMADTWLILPYENLFGKLQDKESNRKYYFTDNGLLHLFLVDADTSLLENIVAVTLRRKYGDGSYFWNSRNAEVDFVIPEEELAIQVSYSMADPDTFRRETDGLIKLSSVQNVKRMIVVTKDEEDIVEKDGCRIEIIPLWKWLLEF</sequence>
<evidence type="ECO:0000259" key="2">
    <source>
        <dbReference type="Pfam" id="PF13635"/>
    </source>
</evidence>
<dbReference type="InterPro" id="IPR027417">
    <property type="entry name" value="P-loop_NTPase"/>
</dbReference>
<dbReference type="AlphaFoldDB" id="D1PDQ3"/>
<keyword evidence="4" id="KW-1185">Reference proteome</keyword>
<accession>D1PDQ3</accession>
<dbReference type="SUPFAM" id="SSF52540">
    <property type="entry name" value="P-loop containing nucleoside triphosphate hydrolases"/>
    <property type="match status" value="1"/>
</dbReference>
<organism evidence="3 4">
    <name type="scientific">Segatella copri DSM 18205</name>
    <dbReference type="NCBI Taxonomy" id="537011"/>
    <lineage>
        <taxon>Bacteria</taxon>
        <taxon>Pseudomonadati</taxon>
        <taxon>Bacteroidota</taxon>
        <taxon>Bacteroidia</taxon>
        <taxon>Bacteroidales</taxon>
        <taxon>Prevotellaceae</taxon>
        <taxon>Segatella</taxon>
    </lineage>
</organism>
<reference evidence="3" key="1">
    <citation type="submission" date="2009-11" db="EMBL/GenBank/DDBJ databases">
        <authorList>
            <person name="Weinstock G."/>
            <person name="Sodergren E."/>
            <person name="Clifton S."/>
            <person name="Fulton L."/>
            <person name="Fulton B."/>
            <person name="Courtney L."/>
            <person name="Fronick C."/>
            <person name="Harrison M."/>
            <person name="Strong C."/>
            <person name="Farmer C."/>
            <person name="Delahaunty K."/>
            <person name="Markovic C."/>
            <person name="Hall O."/>
            <person name="Minx P."/>
            <person name="Tomlinson C."/>
            <person name="Mitreva M."/>
            <person name="Nelson J."/>
            <person name="Hou S."/>
            <person name="Wollam A."/>
            <person name="Pepin K.H."/>
            <person name="Johnson M."/>
            <person name="Bhonagiri V."/>
            <person name="Nash W.E."/>
            <person name="Warren W."/>
            <person name="Chinwalla A."/>
            <person name="Mardis E.R."/>
            <person name="Wilson R.K."/>
        </authorList>
    </citation>
    <scope>NUCLEOTIDE SEQUENCE [LARGE SCALE GENOMIC DNA]</scope>
    <source>
        <strain evidence="3">DSM 18205</strain>
    </source>
</reference>
<dbReference type="PaxDb" id="537011-PREVCOP_05343"/>
<comment type="caution">
    <text evidence="3">The sequence shown here is derived from an EMBL/GenBank/DDBJ whole genome shotgun (WGS) entry which is preliminary data.</text>
</comment>
<name>D1PDQ3_9BACT</name>
<dbReference type="HOGENOM" id="CLU_041527_0_0_10"/>
<dbReference type="Pfam" id="PF13173">
    <property type="entry name" value="AAA_14"/>
    <property type="match status" value="1"/>
</dbReference>